<gene>
    <name evidence="2" type="ORF">FOZ61_003713</name>
</gene>
<organism evidence="2 3">
    <name type="scientific">Perkinsus olseni</name>
    <name type="common">Perkinsus atlanticus</name>
    <dbReference type="NCBI Taxonomy" id="32597"/>
    <lineage>
        <taxon>Eukaryota</taxon>
        <taxon>Sar</taxon>
        <taxon>Alveolata</taxon>
        <taxon>Perkinsozoa</taxon>
        <taxon>Perkinsea</taxon>
        <taxon>Perkinsida</taxon>
        <taxon>Perkinsidae</taxon>
        <taxon>Perkinsus</taxon>
    </lineage>
</organism>
<evidence type="ECO:0000256" key="1">
    <source>
        <dbReference type="SAM" id="MobiDB-lite"/>
    </source>
</evidence>
<feature type="region of interest" description="Disordered" evidence="1">
    <location>
        <begin position="279"/>
        <end position="313"/>
    </location>
</feature>
<dbReference type="AlphaFoldDB" id="A0A7J6KKE1"/>
<name>A0A7J6KKE1_PEROL</name>
<dbReference type="OrthoDB" id="10438448at2759"/>
<feature type="non-terminal residue" evidence="2">
    <location>
        <position position="313"/>
    </location>
</feature>
<evidence type="ECO:0000313" key="3">
    <source>
        <dbReference type="Proteomes" id="UP000570595"/>
    </source>
</evidence>
<dbReference type="Proteomes" id="UP000570595">
    <property type="component" value="Unassembled WGS sequence"/>
</dbReference>
<reference evidence="2 3" key="1">
    <citation type="submission" date="2020-04" db="EMBL/GenBank/DDBJ databases">
        <title>Perkinsus olseni comparative genomics.</title>
        <authorList>
            <person name="Bogema D.R."/>
        </authorList>
    </citation>
    <scope>NUCLEOTIDE SEQUENCE [LARGE SCALE GENOMIC DNA]</scope>
    <source>
        <strain evidence="2">ATCC PRA-179</strain>
    </source>
</reference>
<feature type="compositionally biased region" description="Basic and acidic residues" evidence="1">
    <location>
        <begin position="294"/>
        <end position="313"/>
    </location>
</feature>
<feature type="non-terminal residue" evidence="2">
    <location>
        <position position="1"/>
    </location>
</feature>
<protein>
    <submittedName>
        <fullName evidence="2">Uncharacterized protein</fullName>
    </submittedName>
</protein>
<dbReference type="EMBL" id="JABAHT010002173">
    <property type="protein sequence ID" value="KAF4647753.1"/>
    <property type="molecule type" value="Genomic_DNA"/>
</dbReference>
<comment type="caution">
    <text evidence="2">The sequence shown here is derived from an EMBL/GenBank/DDBJ whole genome shotgun (WGS) entry which is preliminary data.</text>
</comment>
<sequence>LHYVYKGRLPGDQEGLSELVDWESLRLKHTDVDIIKTLREAIPMADAVKQRTSSTLNDYVDYWRLKQERLLERYAREREGSYIPKIYDVVFTTKAGDVQLGGHLEASWSGPSTVTKLRGSAVVEVTPGIILPGTGGVNSNDDMTEVHVPVGYGEPQTYPLKNVYYASGLHDVIYKYYTKGTRVFVDSDGTIKSMGIDLNNDLELMRRQRYDTAMSKAVWPPAQPDDHEDGQLDDIIHQRGNEEDVITDVIEDGIHQQGCQEAVIPDVMDDDIQSNDPIISGRGAMIPQDASVVDEGRNSGRLIEKSTRRGDPK</sequence>
<evidence type="ECO:0000313" key="2">
    <source>
        <dbReference type="EMBL" id="KAF4647753.1"/>
    </source>
</evidence>
<proteinExistence type="predicted"/>
<accession>A0A7J6KKE1</accession>